<dbReference type="PANTHER" id="PTHR38046">
    <property type="entry name" value="CRYPTIC LOCI REGULATOR 2"/>
    <property type="match status" value="1"/>
</dbReference>
<gene>
    <name evidence="4" type="ORF">CDD81_4198</name>
</gene>
<dbReference type="InterPro" id="IPR038986">
    <property type="entry name" value="Clr2"/>
</dbReference>
<dbReference type="InterPro" id="IPR031915">
    <property type="entry name" value="Clr2_N"/>
</dbReference>
<feature type="domain" description="Cryptic loci regulator 2 C-terminal" evidence="2">
    <location>
        <begin position="397"/>
        <end position="514"/>
    </location>
</feature>
<name>A0A2C5Y7A9_9HYPO</name>
<dbReference type="STRING" id="1399860.A0A2C5Y7A9"/>
<comment type="caution">
    <text evidence="4">The sequence shown here is derived from an EMBL/GenBank/DDBJ whole genome shotgun (WGS) entry which is preliminary data.</text>
</comment>
<feature type="region of interest" description="Disordered" evidence="1">
    <location>
        <begin position="1"/>
        <end position="52"/>
    </location>
</feature>
<dbReference type="EMBL" id="NJET01000028">
    <property type="protein sequence ID" value="PHH64587.1"/>
    <property type="molecule type" value="Genomic_DNA"/>
</dbReference>
<evidence type="ECO:0000259" key="3">
    <source>
        <dbReference type="Pfam" id="PF16761"/>
    </source>
</evidence>
<dbReference type="OrthoDB" id="2421327at2759"/>
<dbReference type="Proteomes" id="UP000226192">
    <property type="component" value="Unassembled WGS sequence"/>
</dbReference>
<dbReference type="GO" id="GO:0070824">
    <property type="term" value="C:SHREC complex"/>
    <property type="evidence" value="ECO:0007669"/>
    <property type="project" value="InterPro"/>
</dbReference>
<evidence type="ECO:0008006" key="6">
    <source>
        <dbReference type="Google" id="ProtNLM"/>
    </source>
</evidence>
<dbReference type="AlphaFoldDB" id="A0A2C5Y7A9"/>
<dbReference type="PANTHER" id="PTHR38046:SF1">
    <property type="entry name" value="CRYPTIC LOCI REGULATOR 2"/>
    <property type="match status" value="1"/>
</dbReference>
<feature type="compositionally biased region" description="Low complexity" evidence="1">
    <location>
        <begin position="37"/>
        <end position="49"/>
    </location>
</feature>
<dbReference type="GO" id="GO:0030466">
    <property type="term" value="P:silent mating-type cassette heterochromatin formation"/>
    <property type="evidence" value="ECO:0007669"/>
    <property type="project" value="TreeGrafter"/>
</dbReference>
<reference evidence="4 5" key="1">
    <citation type="submission" date="2017-06" db="EMBL/GenBank/DDBJ databases">
        <title>Ant-infecting Ophiocordyceps genomes reveal a high diversity of potential behavioral manipulation genes and a possible major role for enterotoxins.</title>
        <authorList>
            <person name="De Bekker C."/>
            <person name="Evans H.C."/>
            <person name="Brachmann A."/>
            <person name="Hughes D.P."/>
        </authorList>
    </citation>
    <scope>NUCLEOTIDE SEQUENCE [LARGE SCALE GENOMIC DNA]</scope>
    <source>
        <strain evidence="4 5">Map64</strain>
    </source>
</reference>
<keyword evidence="5" id="KW-1185">Reference proteome</keyword>
<proteinExistence type="predicted"/>
<evidence type="ECO:0000256" key="1">
    <source>
        <dbReference type="SAM" id="MobiDB-lite"/>
    </source>
</evidence>
<dbReference type="GO" id="GO:0033553">
    <property type="term" value="C:rDNA heterochromatin"/>
    <property type="evidence" value="ECO:0007669"/>
    <property type="project" value="TreeGrafter"/>
</dbReference>
<evidence type="ECO:0000313" key="5">
    <source>
        <dbReference type="Proteomes" id="UP000226192"/>
    </source>
</evidence>
<evidence type="ECO:0000259" key="2">
    <source>
        <dbReference type="Pfam" id="PF10383"/>
    </source>
</evidence>
<sequence length="595" mass="64976">MADTKEFDIICVGRSDGADTGPGYWPAASTPAPPSASAPAKKTSKEAPSTPRVKAQMIRLEHDDPRFVEWRIKLGILLKQELAPNPEEGNSWYVYFPRGYWLYEKSKHLWVSGYPIKGKLFKSPQEFGLHLIWLLSASKDYTDCCCVHCNFSGATRSIAAPDLPASANPTTAPFKLPATAPKMAGPTPPSITPTQPPPLSKPVSNGPKAQPLPAPQQPAATAAPAAPATQAPAQAQPPVHTFNSVTPQAQQNEVQQAQPPTFSWTLKAPFLFRAGELVWYQNGNSWRLGVISLANNDSFQLVPIGHESAQQQVVAKSINEMRPFHAFSVPSVMLSDLQDKVFDQVDWPSLFHSTGDDRVKRTNLILDASKMAASKIDASYSLWCPLTRDVDAETTTYYGCFFGAERIEVGDCVRVAPLSGDAASCNDSSVLGLRSIIARSGASDSLLFRGNVYQIAKMGQGTADNAVPLEHLPLPLRDESQWRSHVTPDQPWRWVLVKEDVLLDERSVRGRFYPAHRLMPILNGPGFNTAVADGNVENQYPFLNNRMDGSGGYIGRKPNRRDTLGTSVPPDAVITLEPLIRELDDVDAFTPVGSG</sequence>
<feature type="compositionally biased region" description="Low complexity" evidence="1">
    <location>
        <begin position="217"/>
        <end position="238"/>
    </location>
</feature>
<dbReference type="GO" id="GO:0031934">
    <property type="term" value="C:mating-type region heterochromatin"/>
    <property type="evidence" value="ECO:0007669"/>
    <property type="project" value="TreeGrafter"/>
</dbReference>
<dbReference type="InterPro" id="IPR018839">
    <property type="entry name" value="Tscrpt-silencing_Clr2_C"/>
</dbReference>
<feature type="compositionally biased region" description="Pro residues" evidence="1">
    <location>
        <begin position="186"/>
        <end position="200"/>
    </location>
</feature>
<feature type="region of interest" description="Disordered" evidence="1">
    <location>
        <begin position="163"/>
        <end position="241"/>
    </location>
</feature>
<evidence type="ECO:0000313" key="4">
    <source>
        <dbReference type="EMBL" id="PHH64587.1"/>
    </source>
</evidence>
<organism evidence="4 5">
    <name type="scientific">Ophiocordyceps australis</name>
    <dbReference type="NCBI Taxonomy" id="1399860"/>
    <lineage>
        <taxon>Eukaryota</taxon>
        <taxon>Fungi</taxon>
        <taxon>Dikarya</taxon>
        <taxon>Ascomycota</taxon>
        <taxon>Pezizomycotina</taxon>
        <taxon>Sordariomycetes</taxon>
        <taxon>Hypocreomycetidae</taxon>
        <taxon>Hypocreales</taxon>
        <taxon>Ophiocordycipitaceae</taxon>
        <taxon>Ophiocordyceps</taxon>
    </lineage>
</organism>
<dbReference type="Pfam" id="PF10383">
    <property type="entry name" value="Clr2"/>
    <property type="match status" value="1"/>
</dbReference>
<protein>
    <recommendedName>
        <fullName evidence="6">Cryptic loci regulator 2 C-terminal domain-containing protein</fullName>
    </recommendedName>
</protein>
<accession>A0A2C5Y7A9</accession>
<feature type="domain" description="Cryptic loci regulator 2 N-terminal" evidence="3">
    <location>
        <begin position="96"/>
        <end position="149"/>
    </location>
</feature>
<dbReference type="Pfam" id="PF16761">
    <property type="entry name" value="Clr2_transil"/>
    <property type="match status" value="1"/>
</dbReference>